<protein>
    <recommendedName>
        <fullName evidence="4">Zinc-finger domain-containing protein</fullName>
    </recommendedName>
</protein>
<accession>A0A5C5XQ25</accession>
<feature type="compositionally biased region" description="Low complexity" evidence="1">
    <location>
        <begin position="205"/>
        <end position="216"/>
    </location>
</feature>
<feature type="region of interest" description="Disordered" evidence="1">
    <location>
        <begin position="148"/>
        <end position="229"/>
    </location>
</feature>
<dbReference type="Proteomes" id="UP000318053">
    <property type="component" value="Unassembled WGS sequence"/>
</dbReference>
<evidence type="ECO:0008006" key="4">
    <source>
        <dbReference type="Google" id="ProtNLM"/>
    </source>
</evidence>
<name>A0A5C5XQ25_9BACT</name>
<evidence type="ECO:0000313" key="3">
    <source>
        <dbReference type="Proteomes" id="UP000318053"/>
    </source>
</evidence>
<keyword evidence="3" id="KW-1185">Reference proteome</keyword>
<comment type="caution">
    <text evidence="2">The sequence shown here is derived from an EMBL/GenBank/DDBJ whole genome shotgun (WGS) entry which is preliminary data.</text>
</comment>
<gene>
    <name evidence="2" type="ORF">CA85_37040</name>
</gene>
<proteinExistence type="predicted"/>
<dbReference type="OrthoDB" id="289199at2"/>
<organism evidence="2 3">
    <name type="scientific">Allorhodopirellula solitaria</name>
    <dbReference type="NCBI Taxonomy" id="2527987"/>
    <lineage>
        <taxon>Bacteria</taxon>
        <taxon>Pseudomonadati</taxon>
        <taxon>Planctomycetota</taxon>
        <taxon>Planctomycetia</taxon>
        <taxon>Pirellulales</taxon>
        <taxon>Pirellulaceae</taxon>
        <taxon>Allorhodopirellula</taxon>
    </lineage>
</organism>
<evidence type="ECO:0000313" key="2">
    <source>
        <dbReference type="EMBL" id="TWT64571.1"/>
    </source>
</evidence>
<sequence length="423" mass="45398">MSAPKPDFDQLLSDHLDGRLDETDAQLLRQQLRDDPALQSQLEGLRADRESLRALFAAERSGGSRLGRDFASGVLAESRRRGVSMSGRRQSDEDAAVEPAHAVQDREQPDVAWIRKRAPMFIGWLSAAAAVLLIVSWNIRENEPGDAIHTVAQNDPDGHSSPNGHSSPEGPVVAQPGEGVEPGDSAEGSSQSPATAIASSDKESAAATAAAPTPDAIVSDSSSDPVMDRSAMASVGDDTALPSGSPFTGAMMVYEVRLSPRGRQTNFLSEAMREVGLQDAQRLPVNRDVIAAAKQADTFDEDSRFQVLYLQASARKVDQLFLKLRRDPQQVEAVGLSLVTDAPVLQMAGDLAKVEATEIQHDEPLSFELNDSESEELATFRELLGEKAFLPLPSPSSGDVDVQPESLSSTGNDVMTRVLILVR</sequence>
<feature type="compositionally biased region" description="Polar residues" evidence="1">
    <location>
        <begin position="187"/>
        <end position="198"/>
    </location>
</feature>
<dbReference type="AlphaFoldDB" id="A0A5C5XQ25"/>
<evidence type="ECO:0000256" key="1">
    <source>
        <dbReference type="SAM" id="MobiDB-lite"/>
    </source>
</evidence>
<reference evidence="2 3" key="1">
    <citation type="submission" date="2019-02" db="EMBL/GenBank/DDBJ databases">
        <title>Deep-cultivation of Planctomycetes and their phenomic and genomic characterization uncovers novel biology.</title>
        <authorList>
            <person name="Wiegand S."/>
            <person name="Jogler M."/>
            <person name="Boedeker C."/>
            <person name="Pinto D."/>
            <person name="Vollmers J."/>
            <person name="Rivas-Marin E."/>
            <person name="Kohn T."/>
            <person name="Peeters S.H."/>
            <person name="Heuer A."/>
            <person name="Rast P."/>
            <person name="Oberbeckmann S."/>
            <person name="Bunk B."/>
            <person name="Jeske O."/>
            <person name="Meyerdierks A."/>
            <person name="Storesund J.E."/>
            <person name="Kallscheuer N."/>
            <person name="Luecker S."/>
            <person name="Lage O.M."/>
            <person name="Pohl T."/>
            <person name="Merkel B.J."/>
            <person name="Hornburger P."/>
            <person name="Mueller R.-W."/>
            <person name="Bruemmer F."/>
            <person name="Labrenz M."/>
            <person name="Spormann A.M."/>
            <person name="Op Den Camp H."/>
            <person name="Overmann J."/>
            <person name="Amann R."/>
            <person name="Jetten M.S.M."/>
            <person name="Mascher T."/>
            <person name="Medema M.H."/>
            <person name="Devos D.P."/>
            <person name="Kaster A.-K."/>
            <person name="Ovreas L."/>
            <person name="Rohde M."/>
            <person name="Galperin M.Y."/>
            <person name="Jogler C."/>
        </authorList>
    </citation>
    <scope>NUCLEOTIDE SEQUENCE [LARGE SCALE GENOMIC DNA]</scope>
    <source>
        <strain evidence="2 3">CA85</strain>
    </source>
</reference>
<dbReference type="EMBL" id="SJPK01000010">
    <property type="protein sequence ID" value="TWT64571.1"/>
    <property type="molecule type" value="Genomic_DNA"/>
</dbReference>
<feature type="region of interest" description="Disordered" evidence="1">
    <location>
        <begin position="80"/>
        <end position="107"/>
    </location>
</feature>
<dbReference type="RefSeq" id="WP_146392631.1">
    <property type="nucleotide sequence ID" value="NZ_SJPK01000010.1"/>
</dbReference>